<reference evidence="2 3" key="1">
    <citation type="submission" date="2014-08" db="EMBL/GenBank/DDBJ databases">
        <title>Draft genome sequence of a novel L-asparaginase producing marine bacterium, Halomonas campaniensis.</title>
        <authorList>
            <person name="Sundarakrishnan B."/>
            <person name="Moushumi Priya A."/>
            <person name="Raman G."/>
            <person name="Sakthivel N."/>
            <person name="Park S."/>
            <person name="Jayachandran S."/>
        </authorList>
    </citation>
    <scope>NUCLEOTIDE SEQUENCE [LARGE SCALE GENOMIC DNA]</scope>
    <source>
        <strain evidence="2 3">SK03</strain>
    </source>
</reference>
<keyword evidence="3" id="KW-1185">Reference proteome</keyword>
<feature type="compositionally biased region" description="Basic residues" evidence="1">
    <location>
        <begin position="158"/>
        <end position="171"/>
    </location>
</feature>
<dbReference type="AlphaFoldDB" id="A0A246RZG1"/>
<dbReference type="EMBL" id="JPUA01000032">
    <property type="protein sequence ID" value="OWV29486.1"/>
    <property type="molecule type" value="Genomic_DNA"/>
</dbReference>
<feature type="compositionally biased region" description="Basic and acidic residues" evidence="1">
    <location>
        <begin position="142"/>
        <end position="157"/>
    </location>
</feature>
<dbReference type="RefSeq" id="WP_088700380.1">
    <property type="nucleotide sequence ID" value="NZ_JPUA01000032.1"/>
</dbReference>
<accession>A0A246RZG1</accession>
<sequence length="171" mass="19432">MTQQPTHTHRESSGKFYEVAQHQGTGPLEGQWLVIFHDLVDGIEMATTQAYWVQNWREICPDDCTVCMGTGYDHIKNNKEMPCGGCYGLGKVLETGEAAKEMWELATVATTIITRQEHELRNLRRIAQNPAVQALIEQQRQHAIDESTARQEQEWRRGKGHGPHGQRHTGD</sequence>
<evidence type="ECO:0000313" key="3">
    <source>
        <dbReference type="Proteomes" id="UP000197334"/>
    </source>
</evidence>
<dbReference type="OrthoDB" id="6162881at2"/>
<feature type="region of interest" description="Disordered" evidence="1">
    <location>
        <begin position="142"/>
        <end position="171"/>
    </location>
</feature>
<protein>
    <submittedName>
        <fullName evidence="2">Uncharacterized protein</fullName>
    </submittedName>
</protein>
<dbReference type="Proteomes" id="UP000197334">
    <property type="component" value="Unassembled WGS sequence"/>
</dbReference>
<organism evidence="2 3">
    <name type="scientific">Halomonas campaniensis</name>
    <dbReference type="NCBI Taxonomy" id="213554"/>
    <lineage>
        <taxon>Bacteria</taxon>
        <taxon>Pseudomonadati</taxon>
        <taxon>Pseudomonadota</taxon>
        <taxon>Gammaproteobacteria</taxon>
        <taxon>Oceanospirillales</taxon>
        <taxon>Halomonadaceae</taxon>
        <taxon>Halomonas</taxon>
    </lineage>
</organism>
<evidence type="ECO:0000256" key="1">
    <source>
        <dbReference type="SAM" id="MobiDB-lite"/>
    </source>
</evidence>
<name>A0A246RZG1_9GAMM</name>
<proteinExistence type="predicted"/>
<evidence type="ECO:0000313" key="2">
    <source>
        <dbReference type="EMBL" id="OWV29486.1"/>
    </source>
</evidence>
<gene>
    <name evidence="2" type="ORF">JI62_11815</name>
</gene>
<comment type="caution">
    <text evidence="2">The sequence shown here is derived from an EMBL/GenBank/DDBJ whole genome shotgun (WGS) entry which is preliminary data.</text>
</comment>